<proteinExistence type="predicted"/>
<evidence type="ECO:0000313" key="1">
    <source>
        <dbReference type="EMBL" id="KAF2185442.1"/>
    </source>
</evidence>
<dbReference type="Proteomes" id="UP000800200">
    <property type="component" value="Unassembled WGS sequence"/>
</dbReference>
<gene>
    <name evidence="1" type="ORF">K469DRAFT_778177</name>
</gene>
<reference evidence="1" key="1">
    <citation type="journal article" date="2020" name="Stud. Mycol.">
        <title>101 Dothideomycetes genomes: a test case for predicting lifestyles and emergence of pathogens.</title>
        <authorList>
            <person name="Haridas S."/>
            <person name="Albert R."/>
            <person name="Binder M."/>
            <person name="Bloem J."/>
            <person name="Labutti K."/>
            <person name="Salamov A."/>
            <person name="Andreopoulos B."/>
            <person name="Baker S."/>
            <person name="Barry K."/>
            <person name="Bills G."/>
            <person name="Bluhm B."/>
            <person name="Cannon C."/>
            <person name="Castanera R."/>
            <person name="Culley D."/>
            <person name="Daum C."/>
            <person name="Ezra D."/>
            <person name="Gonzalez J."/>
            <person name="Henrissat B."/>
            <person name="Kuo A."/>
            <person name="Liang C."/>
            <person name="Lipzen A."/>
            <person name="Lutzoni F."/>
            <person name="Magnuson J."/>
            <person name="Mondo S."/>
            <person name="Nolan M."/>
            <person name="Ohm R."/>
            <person name="Pangilinan J."/>
            <person name="Park H.-J."/>
            <person name="Ramirez L."/>
            <person name="Alfaro M."/>
            <person name="Sun H."/>
            <person name="Tritt A."/>
            <person name="Yoshinaga Y."/>
            <person name="Zwiers L.-H."/>
            <person name="Turgeon B."/>
            <person name="Goodwin S."/>
            <person name="Spatafora J."/>
            <person name="Crous P."/>
            <person name="Grigoriev I."/>
        </authorList>
    </citation>
    <scope>NUCLEOTIDE SEQUENCE</scope>
    <source>
        <strain evidence="1">CBS 207.26</strain>
    </source>
</reference>
<evidence type="ECO:0000313" key="2">
    <source>
        <dbReference type="Proteomes" id="UP000800200"/>
    </source>
</evidence>
<protein>
    <submittedName>
        <fullName evidence="1">Uncharacterized protein</fullName>
    </submittedName>
</protein>
<keyword evidence="2" id="KW-1185">Reference proteome</keyword>
<dbReference type="EMBL" id="ML994633">
    <property type="protein sequence ID" value="KAF2185442.1"/>
    <property type="molecule type" value="Genomic_DNA"/>
</dbReference>
<dbReference type="AlphaFoldDB" id="A0A6A6E3W3"/>
<dbReference type="OrthoDB" id="3900875at2759"/>
<sequence length="77" mass="8814">MNVHEQAVPSQYDPYSLYVQLSRSSSLQGIMLLSKVRERYIIGNTVPENMVAAEKRLEELSEATIREAEAWDWSSPN</sequence>
<organism evidence="1 2">
    <name type="scientific">Zopfia rhizophila CBS 207.26</name>
    <dbReference type="NCBI Taxonomy" id="1314779"/>
    <lineage>
        <taxon>Eukaryota</taxon>
        <taxon>Fungi</taxon>
        <taxon>Dikarya</taxon>
        <taxon>Ascomycota</taxon>
        <taxon>Pezizomycotina</taxon>
        <taxon>Dothideomycetes</taxon>
        <taxon>Dothideomycetes incertae sedis</taxon>
        <taxon>Zopfiaceae</taxon>
        <taxon>Zopfia</taxon>
    </lineage>
</organism>
<accession>A0A6A6E3W3</accession>
<name>A0A6A6E3W3_9PEZI</name>